<dbReference type="Proteomes" id="UP001139028">
    <property type="component" value="Unassembled WGS sequence"/>
</dbReference>
<comment type="caution">
    <text evidence="5">The sequence shown here is derived from an EMBL/GenBank/DDBJ whole genome shotgun (WGS) entry which is preliminary data.</text>
</comment>
<evidence type="ECO:0000259" key="4">
    <source>
        <dbReference type="PROSITE" id="PS50043"/>
    </source>
</evidence>
<organism evidence="5 6">
    <name type="scientific">Microbulbifer okhotskensis</name>
    <dbReference type="NCBI Taxonomy" id="2926617"/>
    <lineage>
        <taxon>Bacteria</taxon>
        <taxon>Pseudomonadati</taxon>
        <taxon>Pseudomonadota</taxon>
        <taxon>Gammaproteobacteria</taxon>
        <taxon>Cellvibrionales</taxon>
        <taxon>Microbulbiferaceae</taxon>
        <taxon>Microbulbifer</taxon>
    </lineage>
</organism>
<dbReference type="InterPro" id="IPR036388">
    <property type="entry name" value="WH-like_DNA-bd_sf"/>
</dbReference>
<keyword evidence="2" id="KW-0238">DNA-binding</keyword>
<reference evidence="5" key="1">
    <citation type="journal article" date="2022" name="Arch. Microbiol.">
        <title>Microbulbifer okhotskensis sp. nov., isolated from a deep bottom sediment of the Okhotsk Sea.</title>
        <authorList>
            <person name="Romanenko L."/>
            <person name="Kurilenko V."/>
            <person name="Otstavnykh N."/>
            <person name="Velansky P."/>
            <person name="Isaeva M."/>
            <person name="Mikhailov V."/>
        </authorList>
    </citation>
    <scope>NUCLEOTIDE SEQUENCE</scope>
    <source>
        <strain evidence="5">OS29</strain>
    </source>
</reference>
<dbReference type="PROSITE" id="PS50043">
    <property type="entry name" value="HTH_LUXR_2"/>
    <property type="match status" value="1"/>
</dbReference>
<dbReference type="GO" id="GO:0003677">
    <property type="term" value="F:DNA binding"/>
    <property type="evidence" value="ECO:0007669"/>
    <property type="project" value="UniProtKB-KW"/>
</dbReference>
<keyword evidence="6" id="KW-1185">Reference proteome</keyword>
<dbReference type="PANTHER" id="PTHR44688:SF16">
    <property type="entry name" value="DNA-BINDING TRANSCRIPTIONAL ACTIVATOR DEVR_DOSR"/>
    <property type="match status" value="1"/>
</dbReference>
<proteinExistence type="predicted"/>
<dbReference type="AlphaFoldDB" id="A0A9X2J6U9"/>
<keyword evidence="1" id="KW-0805">Transcription regulation</keyword>
<feature type="domain" description="HTH luxR-type" evidence="4">
    <location>
        <begin position="162"/>
        <end position="227"/>
    </location>
</feature>
<name>A0A9X2J6U9_9GAMM</name>
<accession>A0A9X2J6U9</accession>
<dbReference type="GO" id="GO:0006355">
    <property type="term" value="P:regulation of DNA-templated transcription"/>
    <property type="evidence" value="ECO:0007669"/>
    <property type="project" value="InterPro"/>
</dbReference>
<dbReference type="Gene3D" id="1.10.10.10">
    <property type="entry name" value="Winged helix-like DNA-binding domain superfamily/Winged helix DNA-binding domain"/>
    <property type="match status" value="1"/>
</dbReference>
<protein>
    <submittedName>
        <fullName evidence="5">Response regulator transcription factor</fullName>
    </submittedName>
</protein>
<dbReference type="EMBL" id="JALBWM010000016">
    <property type="protein sequence ID" value="MCO1333856.1"/>
    <property type="molecule type" value="Genomic_DNA"/>
</dbReference>
<dbReference type="Pfam" id="PF00196">
    <property type="entry name" value="GerE"/>
    <property type="match status" value="1"/>
</dbReference>
<sequence>MNLHKDYAPLKVVSSASEKKELTVALLTASVNLQSSIFAGRIEDEFKTSCAILQRSTLPSLNDIKAEYLLLDCADVNASDLEKLLRGIHSSSSSPGIVLINVDKAGDIDFVLHWEKVLGLIPFECDGKVIMGRLGRIFSGEYWFPRDVLHNFLRQHRKPRKWCDKASNLTQRERQILQLICDCNTNANIAEALCVSEHTVKSHLYKIYRKIGCRNRLEASSWASQNL</sequence>
<evidence type="ECO:0000313" key="6">
    <source>
        <dbReference type="Proteomes" id="UP001139028"/>
    </source>
</evidence>
<dbReference type="SMART" id="SM00421">
    <property type="entry name" value="HTH_LUXR"/>
    <property type="match status" value="1"/>
</dbReference>
<evidence type="ECO:0000256" key="1">
    <source>
        <dbReference type="ARBA" id="ARBA00023015"/>
    </source>
</evidence>
<dbReference type="RefSeq" id="WP_252465302.1">
    <property type="nucleotide sequence ID" value="NZ_JALBWM010000016.1"/>
</dbReference>
<evidence type="ECO:0000256" key="3">
    <source>
        <dbReference type="ARBA" id="ARBA00023163"/>
    </source>
</evidence>
<dbReference type="InterPro" id="IPR000792">
    <property type="entry name" value="Tscrpt_reg_LuxR_C"/>
</dbReference>
<gene>
    <name evidence="5" type="ORF">MO867_05835</name>
</gene>
<dbReference type="SUPFAM" id="SSF46894">
    <property type="entry name" value="C-terminal effector domain of the bipartite response regulators"/>
    <property type="match status" value="1"/>
</dbReference>
<dbReference type="CDD" id="cd06170">
    <property type="entry name" value="LuxR_C_like"/>
    <property type="match status" value="1"/>
</dbReference>
<keyword evidence="3" id="KW-0804">Transcription</keyword>
<evidence type="ECO:0000313" key="5">
    <source>
        <dbReference type="EMBL" id="MCO1333856.1"/>
    </source>
</evidence>
<dbReference type="PANTHER" id="PTHR44688">
    <property type="entry name" value="DNA-BINDING TRANSCRIPTIONAL ACTIVATOR DEVR_DOSR"/>
    <property type="match status" value="1"/>
</dbReference>
<dbReference type="PRINTS" id="PR00038">
    <property type="entry name" value="HTHLUXR"/>
</dbReference>
<evidence type="ECO:0000256" key="2">
    <source>
        <dbReference type="ARBA" id="ARBA00023125"/>
    </source>
</evidence>
<dbReference type="InterPro" id="IPR016032">
    <property type="entry name" value="Sig_transdc_resp-reg_C-effctor"/>
</dbReference>
<dbReference type="Gene3D" id="3.40.50.2300">
    <property type="match status" value="1"/>
</dbReference>